<evidence type="ECO:0000259" key="7">
    <source>
        <dbReference type="Pfam" id="PF02656"/>
    </source>
</evidence>
<gene>
    <name evidence="8" type="ORF">BGZ70_004184</name>
</gene>
<dbReference type="GO" id="GO:0016237">
    <property type="term" value="P:microautophagy"/>
    <property type="evidence" value="ECO:0007669"/>
    <property type="project" value="TreeGrafter"/>
</dbReference>
<dbReference type="Pfam" id="PF02656">
    <property type="entry name" value="DUF202"/>
    <property type="match status" value="1"/>
</dbReference>
<keyword evidence="3 6" id="KW-1133">Transmembrane helix</keyword>
<feature type="transmembrane region" description="Helical" evidence="6">
    <location>
        <begin position="108"/>
        <end position="127"/>
    </location>
</feature>
<dbReference type="GO" id="GO:0000329">
    <property type="term" value="C:fungal-type vacuole membrane"/>
    <property type="evidence" value="ECO:0007669"/>
    <property type="project" value="TreeGrafter"/>
</dbReference>
<proteinExistence type="predicted"/>
<dbReference type="GO" id="GO:0012505">
    <property type="term" value="C:endomembrane system"/>
    <property type="evidence" value="ECO:0007669"/>
    <property type="project" value="UniProtKB-SubCell"/>
</dbReference>
<dbReference type="OrthoDB" id="2446210at2759"/>
<sequence length="221" mass="24815">MTSSSELTKVASAAGGSYRGNHLDLPEHRRKDGPAHVGRARRSSTSSSTHSSDSTRSWTGKAKKDKVKVKGRLMSRLGRMCRGPRPYNPEKYKMTSMGKMAQFSNERLYLHWIRFGVLQGSIAVLLLSFGIGVASYVGVGAIVLTLLTLIYSTTLYHTRHLNMVNKRKDVKYFARAIPTLLTLGLLVLYGGNFVVMMTFSKDTWIPPPWTQNNDVNYMNYF</sequence>
<comment type="subcellular location">
    <subcellularLocation>
        <location evidence="1">Endomembrane system</location>
        <topology evidence="1">Multi-pass membrane protein</topology>
    </subcellularLocation>
</comment>
<evidence type="ECO:0000256" key="5">
    <source>
        <dbReference type="SAM" id="MobiDB-lite"/>
    </source>
</evidence>
<feature type="region of interest" description="Disordered" evidence="5">
    <location>
        <begin position="1"/>
        <end position="68"/>
    </location>
</feature>
<protein>
    <recommendedName>
        <fullName evidence="7">DUF202 domain-containing protein</fullName>
    </recommendedName>
</protein>
<dbReference type="EMBL" id="JAAAHY010002245">
    <property type="protein sequence ID" value="KAF9944958.1"/>
    <property type="molecule type" value="Genomic_DNA"/>
</dbReference>
<dbReference type="GO" id="GO:0007034">
    <property type="term" value="P:vacuolar transport"/>
    <property type="evidence" value="ECO:0007669"/>
    <property type="project" value="TreeGrafter"/>
</dbReference>
<evidence type="ECO:0000313" key="9">
    <source>
        <dbReference type="Proteomes" id="UP000738359"/>
    </source>
</evidence>
<feature type="compositionally biased region" description="Low complexity" evidence="5">
    <location>
        <begin position="43"/>
        <end position="59"/>
    </location>
</feature>
<dbReference type="GO" id="GO:0042144">
    <property type="term" value="P:vacuole fusion, non-autophagic"/>
    <property type="evidence" value="ECO:0007669"/>
    <property type="project" value="TreeGrafter"/>
</dbReference>
<reference evidence="8" key="1">
    <citation type="journal article" date="2020" name="Fungal Divers.">
        <title>Resolving the Mortierellaceae phylogeny through synthesis of multi-gene phylogenetics and phylogenomics.</title>
        <authorList>
            <person name="Vandepol N."/>
            <person name="Liber J."/>
            <person name="Desiro A."/>
            <person name="Na H."/>
            <person name="Kennedy M."/>
            <person name="Barry K."/>
            <person name="Grigoriev I.V."/>
            <person name="Miller A.N."/>
            <person name="O'Donnell K."/>
            <person name="Stajich J.E."/>
            <person name="Bonito G."/>
        </authorList>
    </citation>
    <scope>NUCLEOTIDE SEQUENCE</scope>
    <source>
        <strain evidence="8">CK1249</strain>
    </source>
</reference>
<accession>A0A9P6LUM3</accession>
<comment type="caution">
    <text evidence="8">The sequence shown here is derived from an EMBL/GenBank/DDBJ whole genome shotgun (WGS) entry which is preliminary data.</text>
</comment>
<dbReference type="PANTHER" id="PTHR46140:SF1">
    <property type="entry name" value="VACUOLAR TRANSPORTER CHAPERONE COMPLEX SUBUNIT 4-RELATED"/>
    <property type="match status" value="1"/>
</dbReference>
<organism evidence="8 9">
    <name type="scientific">Mortierella alpina</name>
    <name type="common">Oleaginous fungus</name>
    <name type="synonym">Mortierella renispora</name>
    <dbReference type="NCBI Taxonomy" id="64518"/>
    <lineage>
        <taxon>Eukaryota</taxon>
        <taxon>Fungi</taxon>
        <taxon>Fungi incertae sedis</taxon>
        <taxon>Mucoromycota</taxon>
        <taxon>Mortierellomycotina</taxon>
        <taxon>Mortierellomycetes</taxon>
        <taxon>Mortierellales</taxon>
        <taxon>Mortierellaceae</taxon>
        <taxon>Mortierella</taxon>
    </lineage>
</organism>
<evidence type="ECO:0000256" key="1">
    <source>
        <dbReference type="ARBA" id="ARBA00004127"/>
    </source>
</evidence>
<dbReference type="AlphaFoldDB" id="A0A9P6LUM3"/>
<evidence type="ECO:0000256" key="6">
    <source>
        <dbReference type="SAM" id="Phobius"/>
    </source>
</evidence>
<evidence type="ECO:0000256" key="2">
    <source>
        <dbReference type="ARBA" id="ARBA00022692"/>
    </source>
</evidence>
<feature type="transmembrane region" description="Helical" evidence="6">
    <location>
        <begin position="172"/>
        <end position="199"/>
    </location>
</feature>
<feature type="domain" description="DUF202" evidence="7">
    <location>
        <begin position="103"/>
        <end position="159"/>
    </location>
</feature>
<keyword evidence="2 6" id="KW-0812">Transmembrane</keyword>
<dbReference type="GO" id="GO:0006797">
    <property type="term" value="P:polyphosphate metabolic process"/>
    <property type="evidence" value="ECO:0007669"/>
    <property type="project" value="TreeGrafter"/>
</dbReference>
<evidence type="ECO:0000313" key="8">
    <source>
        <dbReference type="EMBL" id="KAF9944958.1"/>
    </source>
</evidence>
<dbReference type="Proteomes" id="UP000738359">
    <property type="component" value="Unassembled WGS sequence"/>
</dbReference>
<dbReference type="GO" id="GO:0033254">
    <property type="term" value="C:vacuolar transporter chaperone complex"/>
    <property type="evidence" value="ECO:0007669"/>
    <property type="project" value="TreeGrafter"/>
</dbReference>
<feature type="compositionally biased region" description="Basic and acidic residues" evidence="5">
    <location>
        <begin position="21"/>
        <end position="34"/>
    </location>
</feature>
<dbReference type="PANTHER" id="PTHR46140">
    <property type="entry name" value="VACUOLAR TRANSPORTER CHAPERONE 1-RELATED"/>
    <property type="match status" value="1"/>
</dbReference>
<dbReference type="InterPro" id="IPR051572">
    <property type="entry name" value="VTC_Complex_Subunit"/>
</dbReference>
<name>A0A9P6LUM3_MORAP</name>
<dbReference type="InterPro" id="IPR003807">
    <property type="entry name" value="DUF202"/>
</dbReference>
<evidence type="ECO:0000256" key="3">
    <source>
        <dbReference type="ARBA" id="ARBA00022989"/>
    </source>
</evidence>
<evidence type="ECO:0000256" key="4">
    <source>
        <dbReference type="ARBA" id="ARBA00023136"/>
    </source>
</evidence>
<keyword evidence="4 6" id="KW-0472">Membrane</keyword>
<feature type="transmembrane region" description="Helical" evidence="6">
    <location>
        <begin position="133"/>
        <end position="151"/>
    </location>
</feature>
<keyword evidence="9" id="KW-1185">Reference proteome</keyword>